<organism evidence="2 3">
    <name type="scientific">Yersinia proxima</name>
    <dbReference type="NCBI Taxonomy" id="2890316"/>
    <lineage>
        <taxon>Bacteria</taxon>
        <taxon>Pseudomonadati</taxon>
        <taxon>Pseudomonadota</taxon>
        <taxon>Gammaproteobacteria</taxon>
        <taxon>Enterobacterales</taxon>
        <taxon>Yersiniaceae</taxon>
        <taxon>Yersinia</taxon>
    </lineage>
</organism>
<feature type="transmembrane region" description="Helical" evidence="1">
    <location>
        <begin position="197"/>
        <end position="217"/>
    </location>
</feature>
<feature type="transmembrane region" description="Helical" evidence="1">
    <location>
        <begin position="12"/>
        <end position="35"/>
    </location>
</feature>
<proteinExistence type="predicted"/>
<dbReference type="EMBL" id="JBBEST010000002">
    <property type="protein sequence ID" value="MFM1346314.1"/>
    <property type="molecule type" value="Genomic_DNA"/>
</dbReference>
<feature type="transmembrane region" description="Helical" evidence="1">
    <location>
        <begin position="94"/>
        <end position="111"/>
    </location>
</feature>
<sequence length="422" mass="47299">MTMLWATSGATLYTAAFGLIDGSADALLLISLILLSNKKIKGYLILMSLAVLSKESYIIIPIAITISHLIYYLYSYIKYENIFNLLDTIKVISYNLIPIIIGLSWLLYLHIHLNTDSFFSKVGAEMMSVPFQSIFNYIHSGLRGKSFIASINLTPYTPTYKLLIGLILFLVLNISTLLIPVYNTIYSTKETLSNLQLLNVSSAIIALSAAYTCLSAIQLWEPVGFVKASSLLIGLFIIYTAVNNRNKYLIVTITSALLAIYSYVVIYERISVNPMRADDRKILWVTEQPECLTSANILIYLISIDRAFQDTILNNLIMPKRYIASVKITNKSEDPLSPFKGKGTINVGYQWFSPDGATLLYDGNRVPISHTLKYGDSDTVSFIVNPPPKNGNYTLRVTLVQEGCNWLYNINPSIKNDIKLKI</sequence>
<keyword evidence="3" id="KW-1185">Reference proteome</keyword>
<comment type="caution">
    <text evidence="2">The sequence shown here is derived from an EMBL/GenBank/DDBJ whole genome shotgun (WGS) entry which is preliminary data.</text>
</comment>
<dbReference type="RefSeq" id="WP_408573411.1">
    <property type="nucleotide sequence ID" value="NZ_JBBEST010000002.1"/>
</dbReference>
<evidence type="ECO:0000256" key="1">
    <source>
        <dbReference type="SAM" id="Phobius"/>
    </source>
</evidence>
<feature type="transmembrane region" description="Helical" evidence="1">
    <location>
        <begin position="162"/>
        <end position="185"/>
    </location>
</feature>
<protein>
    <submittedName>
        <fullName evidence="2">Uncharacterized protein</fullName>
    </submittedName>
</protein>
<keyword evidence="1" id="KW-0472">Membrane</keyword>
<dbReference type="Proteomes" id="UP001629523">
    <property type="component" value="Unassembled WGS sequence"/>
</dbReference>
<evidence type="ECO:0000313" key="2">
    <source>
        <dbReference type="EMBL" id="MFM1346314.1"/>
    </source>
</evidence>
<feature type="transmembrane region" description="Helical" evidence="1">
    <location>
        <begin position="248"/>
        <end position="266"/>
    </location>
</feature>
<name>A0ABW9EW80_9GAMM</name>
<keyword evidence="1" id="KW-0812">Transmembrane</keyword>
<feature type="transmembrane region" description="Helical" evidence="1">
    <location>
        <begin position="56"/>
        <end position="74"/>
    </location>
</feature>
<keyword evidence="1" id="KW-1133">Transmembrane helix</keyword>
<feature type="transmembrane region" description="Helical" evidence="1">
    <location>
        <begin position="224"/>
        <end position="242"/>
    </location>
</feature>
<accession>A0ABW9EW80</accession>
<reference evidence="2 3" key="1">
    <citation type="journal article" date="2024" name="Infect. Genet. Evol.">
        <title>Characteristics and comparative genome analysis of Yersinia enterocolitica and related species associated with human infections in Switzerland 2019-2023.</title>
        <authorList>
            <person name="Stevens M.J.A."/>
            <person name="Horlbog J.A."/>
            <person name="Diethelm A."/>
            <person name="Stephan R."/>
            <person name="Nuesch-Inderbinen M."/>
        </authorList>
    </citation>
    <scope>NUCLEOTIDE SEQUENCE [LARGE SCALE GENOMIC DNA]</scope>
    <source>
        <strain evidence="2 3">N20-0302</strain>
    </source>
</reference>
<gene>
    <name evidence="2" type="ORF">WFP14_07075</name>
</gene>
<evidence type="ECO:0000313" key="3">
    <source>
        <dbReference type="Proteomes" id="UP001629523"/>
    </source>
</evidence>